<name>A0A1F6B1A3_9BACT</name>
<dbReference type="EMBL" id="MFJZ01000009">
    <property type="protein sequence ID" value="OGG30696.1"/>
    <property type="molecule type" value="Genomic_DNA"/>
</dbReference>
<reference evidence="1 2" key="1">
    <citation type="journal article" date="2016" name="Nat. Commun.">
        <title>Thousands of microbial genomes shed light on interconnected biogeochemical processes in an aquifer system.</title>
        <authorList>
            <person name="Anantharaman K."/>
            <person name="Brown C.T."/>
            <person name="Hug L.A."/>
            <person name="Sharon I."/>
            <person name="Castelle C.J."/>
            <person name="Probst A.J."/>
            <person name="Thomas B.C."/>
            <person name="Singh A."/>
            <person name="Wilkins M.J."/>
            <person name="Karaoz U."/>
            <person name="Brodie E.L."/>
            <person name="Williams K.H."/>
            <person name="Hubbard S.S."/>
            <person name="Banfield J.F."/>
        </authorList>
    </citation>
    <scope>NUCLEOTIDE SEQUENCE [LARGE SCALE GENOMIC DNA]</scope>
</reference>
<organism evidence="1 2">
    <name type="scientific">Candidatus Gottesmanbacteria bacterium RIFCSPLOWO2_01_FULL_49_10</name>
    <dbReference type="NCBI Taxonomy" id="1798396"/>
    <lineage>
        <taxon>Bacteria</taxon>
        <taxon>Candidatus Gottesmaniibacteriota</taxon>
    </lineage>
</organism>
<dbReference type="STRING" id="1798396.A2973_01520"/>
<dbReference type="Proteomes" id="UP000176409">
    <property type="component" value="Unassembled WGS sequence"/>
</dbReference>
<protein>
    <submittedName>
        <fullName evidence="1">Uncharacterized protein</fullName>
    </submittedName>
</protein>
<dbReference type="AlphaFoldDB" id="A0A1F6B1A3"/>
<comment type="caution">
    <text evidence="1">The sequence shown here is derived from an EMBL/GenBank/DDBJ whole genome shotgun (WGS) entry which is preliminary data.</text>
</comment>
<evidence type="ECO:0000313" key="1">
    <source>
        <dbReference type="EMBL" id="OGG30696.1"/>
    </source>
</evidence>
<proteinExistence type="predicted"/>
<sequence>MPSARPPIWAKQIRHYLRMHGVYTHPSPSLAQEIFREHIDNYFQGFITTAFFTSLADEFLYQFFKHPDGVLDCGFVNALLAASALSSVSTNYAYRKKLETLRQFSSHPLIHPG</sequence>
<gene>
    <name evidence="1" type="ORF">A2973_01520</name>
</gene>
<evidence type="ECO:0000313" key="2">
    <source>
        <dbReference type="Proteomes" id="UP000176409"/>
    </source>
</evidence>
<accession>A0A1F6B1A3</accession>